<feature type="region of interest" description="Disordered" evidence="3">
    <location>
        <begin position="321"/>
        <end position="340"/>
    </location>
</feature>
<protein>
    <recommendedName>
        <fullName evidence="4">CMP/dCMP-type deaminase domain-containing protein</fullName>
    </recommendedName>
</protein>
<reference evidence="5 6" key="1">
    <citation type="submission" date="2014-04" db="EMBL/GenBank/DDBJ databases">
        <authorList>
            <consortium name="DOE Joint Genome Institute"/>
            <person name="Kuo A."/>
            <person name="Tarkka M."/>
            <person name="Buscot F."/>
            <person name="Kohler A."/>
            <person name="Nagy L.G."/>
            <person name="Floudas D."/>
            <person name="Copeland A."/>
            <person name="Barry K.W."/>
            <person name="Cichocki N."/>
            <person name="Veneault-Fourrey C."/>
            <person name="LaButti K."/>
            <person name="Lindquist E.A."/>
            <person name="Lipzen A."/>
            <person name="Lundell T."/>
            <person name="Morin E."/>
            <person name="Murat C."/>
            <person name="Sun H."/>
            <person name="Tunlid A."/>
            <person name="Henrissat B."/>
            <person name="Grigoriev I.V."/>
            <person name="Hibbett D.S."/>
            <person name="Martin F."/>
            <person name="Nordberg H.P."/>
            <person name="Cantor M.N."/>
            <person name="Hua S.X."/>
        </authorList>
    </citation>
    <scope>NUCLEOTIDE SEQUENCE [LARGE SCALE GENOMIC DNA]</scope>
    <source>
        <strain evidence="5 6">F 1598</strain>
    </source>
</reference>
<feature type="domain" description="CMP/dCMP-type deaminase" evidence="4">
    <location>
        <begin position="241"/>
        <end position="388"/>
    </location>
</feature>
<evidence type="ECO:0000313" key="6">
    <source>
        <dbReference type="Proteomes" id="UP000054166"/>
    </source>
</evidence>
<evidence type="ECO:0000256" key="2">
    <source>
        <dbReference type="ARBA" id="ARBA00038160"/>
    </source>
</evidence>
<dbReference type="FunCoup" id="A0A0C3FYT4">
    <property type="interactions" value="379"/>
</dbReference>
<dbReference type="PANTHER" id="PTHR11079">
    <property type="entry name" value="CYTOSINE DEAMINASE FAMILY MEMBER"/>
    <property type="match status" value="1"/>
</dbReference>
<dbReference type="InterPro" id="IPR016193">
    <property type="entry name" value="Cytidine_deaminase-like"/>
</dbReference>
<evidence type="ECO:0000256" key="3">
    <source>
        <dbReference type="SAM" id="MobiDB-lite"/>
    </source>
</evidence>
<dbReference type="CDD" id="cd01285">
    <property type="entry name" value="nucleoside_deaminase"/>
    <property type="match status" value="1"/>
</dbReference>
<gene>
    <name evidence="5" type="ORF">PILCRDRAFT_223395</name>
</gene>
<organism evidence="5 6">
    <name type="scientific">Piloderma croceum (strain F 1598)</name>
    <dbReference type="NCBI Taxonomy" id="765440"/>
    <lineage>
        <taxon>Eukaryota</taxon>
        <taxon>Fungi</taxon>
        <taxon>Dikarya</taxon>
        <taxon>Basidiomycota</taxon>
        <taxon>Agaricomycotina</taxon>
        <taxon>Agaricomycetes</taxon>
        <taxon>Agaricomycetidae</taxon>
        <taxon>Atheliales</taxon>
        <taxon>Atheliaceae</taxon>
        <taxon>Piloderma</taxon>
    </lineage>
</organism>
<dbReference type="HOGENOM" id="CLU_013817_0_0_1"/>
<evidence type="ECO:0000259" key="4">
    <source>
        <dbReference type="PROSITE" id="PS51747"/>
    </source>
</evidence>
<dbReference type="Pfam" id="PF00383">
    <property type="entry name" value="dCMP_cyt_deam_1"/>
    <property type="match status" value="1"/>
</dbReference>
<proteinExistence type="inferred from homology"/>
<evidence type="ECO:0000256" key="1">
    <source>
        <dbReference type="ARBA" id="ARBA00022694"/>
    </source>
</evidence>
<dbReference type="AlphaFoldDB" id="A0A0C3FYT4"/>
<dbReference type="Gene3D" id="2.170.270.10">
    <property type="entry name" value="SET domain"/>
    <property type="match status" value="1"/>
</dbReference>
<comment type="similarity">
    <text evidence="2">Belongs to the cytidine and deoxycytidylate deaminase family. ADAT3 subfamily.</text>
</comment>
<reference evidence="6" key="2">
    <citation type="submission" date="2015-01" db="EMBL/GenBank/DDBJ databases">
        <title>Evolutionary Origins and Diversification of the Mycorrhizal Mutualists.</title>
        <authorList>
            <consortium name="DOE Joint Genome Institute"/>
            <consortium name="Mycorrhizal Genomics Consortium"/>
            <person name="Kohler A."/>
            <person name="Kuo A."/>
            <person name="Nagy L.G."/>
            <person name="Floudas D."/>
            <person name="Copeland A."/>
            <person name="Barry K.W."/>
            <person name="Cichocki N."/>
            <person name="Veneault-Fourrey C."/>
            <person name="LaButti K."/>
            <person name="Lindquist E.A."/>
            <person name="Lipzen A."/>
            <person name="Lundell T."/>
            <person name="Morin E."/>
            <person name="Murat C."/>
            <person name="Riley R."/>
            <person name="Ohm R."/>
            <person name="Sun H."/>
            <person name="Tunlid A."/>
            <person name="Henrissat B."/>
            <person name="Grigoriev I.V."/>
            <person name="Hibbett D.S."/>
            <person name="Martin F."/>
        </authorList>
    </citation>
    <scope>NUCLEOTIDE SEQUENCE [LARGE SCALE GENOMIC DNA]</scope>
    <source>
        <strain evidence="6">F 1598</strain>
    </source>
</reference>
<dbReference type="OrthoDB" id="3180714at2759"/>
<evidence type="ECO:0000313" key="5">
    <source>
        <dbReference type="EMBL" id="KIM89395.1"/>
    </source>
</evidence>
<sequence>MALALGLGSLFNHSETPNVSYALDRSTESIRYTTAKLIKPDDEMCIFYGHDLWFEPVGSCQRPQLLQGDTEDGWGGLSAVANDVEVSRPQYPAFLDGDPDEIIPVEDLPFKRLKVTRDEDEEEELSAIRTINAWIVDIPNPRDITTMLKWLKRSGLDSPELSHLKRIRNKNRTTSLLLCSSSSAPPPLPENLSLSDPYTVAVPRTAGLTLTSVQLKSSLWPTIYAPRRRGEIEPWSRGKARWAWESMKSVVEVAAKAQAEGELPVAAYVPPSFEETGQLPVSFDAHDTRHATGHPLRHAVLNVIRRIADYRASIGNTEATALPTASGSAQDEVPSTDGSQNGNHYLLTSLTLFTTHEPCIMCSMALLHSRAKEVFYLIPMERTGGCGGVVCLPKLEGVNHRFGICRWVGEGEAALDVTGLALDEKIDA</sequence>
<name>A0A0C3FYT4_PILCF</name>
<dbReference type="STRING" id="765440.A0A0C3FYT4"/>
<dbReference type="GO" id="GO:0052717">
    <property type="term" value="F:tRNA-specific adenosine-34 deaminase activity"/>
    <property type="evidence" value="ECO:0007669"/>
    <property type="project" value="TreeGrafter"/>
</dbReference>
<dbReference type="GO" id="GO:0005634">
    <property type="term" value="C:nucleus"/>
    <property type="evidence" value="ECO:0007669"/>
    <property type="project" value="TreeGrafter"/>
</dbReference>
<dbReference type="InterPro" id="IPR002125">
    <property type="entry name" value="CMP_dCMP_dom"/>
</dbReference>
<dbReference type="EMBL" id="KN832975">
    <property type="protein sequence ID" value="KIM89395.1"/>
    <property type="molecule type" value="Genomic_DNA"/>
</dbReference>
<dbReference type="InParanoid" id="A0A0C3FYT4"/>
<accession>A0A0C3FYT4</accession>
<dbReference type="GO" id="GO:0008033">
    <property type="term" value="P:tRNA processing"/>
    <property type="evidence" value="ECO:0007669"/>
    <property type="project" value="UniProtKB-KW"/>
</dbReference>
<dbReference type="Gene3D" id="3.40.140.10">
    <property type="entry name" value="Cytidine Deaminase, domain 2"/>
    <property type="match status" value="1"/>
</dbReference>
<dbReference type="PROSITE" id="PS51747">
    <property type="entry name" value="CYT_DCMP_DEAMINASES_2"/>
    <property type="match status" value="1"/>
</dbReference>
<dbReference type="SUPFAM" id="SSF53927">
    <property type="entry name" value="Cytidine deaminase-like"/>
    <property type="match status" value="1"/>
</dbReference>
<dbReference type="Proteomes" id="UP000054166">
    <property type="component" value="Unassembled WGS sequence"/>
</dbReference>
<dbReference type="SUPFAM" id="SSF82199">
    <property type="entry name" value="SET domain"/>
    <property type="match status" value="1"/>
</dbReference>
<dbReference type="InterPro" id="IPR046341">
    <property type="entry name" value="SET_dom_sf"/>
</dbReference>
<dbReference type="GO" id="GO:0005737">
    <property type="term" value="C:cytoplasm"/>
    <property type="evidence" value="ECO:0007669"/>
    <property type="project" value="TreeGrafter"/>
</dbReference>
<dbReference type="PANTHER" id="PTHR11079:SF156">
    <property type="entry name" value="INACTIVE TRNA-SPECIFIC ADENOSINE DEAMINASE-LIKE PROTEIN 3-RELATED"/>
    <property type="match status" value="1"/>
</dbReference>
<keyword evidence="1" id="KW-0819">tRNA processing</keyword>
<keyword evidence="6" id="KW-1185">Reference proteome</keyword>